<dbReference type="Pfam" id="PF04055">
    <property type="entry name" value="Radical_SAM"/>
    <property type="match status" value="1"/>
</dbReference>
<evidence type="ECO:0000256" key="1">
    <source>
        <dbReference type="ARBA" id="ARBA00022691"/>
    </source>
</evidence>
<feature type="binding site" evidence="6">
    <location>
        <position position="273"/>
    </location>
    <ligand>
        <name>(3R)-3-methyl-D-ornithine</name>
        <dbReference type="ChEBI" id="CHEBI:64642"/>
    </ligand>
</feature>
<feature type="binding site" evidence="6">
    <location>
        <position position="183"/>
    </location>
    <ligand>
        <name>S-adenosyl-L-methionine</name>
        <dbReference type="ChEBI" id="CHEBI:59789"/>
    </ligand>
</feature>
<dbReference type="InterPro" id="IPR006638">
    <property type="entry name" value="Elp3/MiaA/NifB-like_rSAM"/>
</dbReference>
<feature type="binding site" evidence="6">
    <location>
        <position position="139"/>
    </location>
    <ligand>
        <name>(3R)-3-methyl-D-ornithine</name>
        <dbReference type="ChEBI" id="CHEBI:64642"/>
    </ligand>
</feature>
<accession>A0A4Y7RPU7</accession>
<keyword evidence="5" id="KW-0004">4Fe-4S</keyword>
<evidence type="ECO:0000256" key="6">
    <source>
        <dbReference type="PIRSR" id="PIRSR004762-2"/>
    </source>
</evidence>
<dbReference type="InterPro" id="IPR013785">
    <property type="entry name" value="Aldolase_TIM"/>
</dbReference>
<evidence type="ECO:0000256" key="4">
    <source>
        <dbReference type="ARBA" id="ARBA00023014"/>
    </source>
</evidence>
<dbReference type="GO" id="GO:0051539">
    <property type="term" value="F:4 iron, 4 sulfur cluster binding"/>
    <property type="evidence" value="ECO:0007669"/>
    <property type="project" value="UniProtKB-KW"/>
</dbReference>
<feature type="binding site" evidence="5">
    <location>
        <position position="65"/>
    </location>
    <ligand>
        <name>[4Fe-4S] cluster</name>
        <dbReference type="ChEBI" id="CHEBI:49883"/>
        <note>4Fe-4S-S-AdoMet</note>
    </ligand>
</feature>
<dbReference type="SFLD" id="SFLDF00348">
    <property type="entry name" value="FeFe_hydrogenase_maturase_(Hyd"/>
    <property type="match status" value="1"/>
</dbReference>
<dbReference type="PIRSF" id="PIRSF004762">
    <property type="entry name" value="CHP00423"/>
    <property type="match status" value="1"/>
</dbReference>
<dbReference type="SFLD" id="SFLDS00029">
    <property type="entry name" value="Radical_SAM"/>
    <property type="match status" value="1"/>
</dbReference>
<dbReference type="GO" id="GO:0016740">
    <property type="term" value="F:transferase activity"/>
    <property type="evidence" value="ECO:0007669"/>
    <property type="project" value="TreeGrafter"/>
</dbReference>
<gene>
    <name evidence="8" type="ORF">Pmgp_02143</name>
</gene>
<reference evidence="8 9" key="1">
    <citation type="journal article" date="2018" name="Environ. Microbiol.">
        <title>Novel energy conservation strategies and behaviour of Pelotomaculum schinkii driving syntrophic propionate catabolism.</title>
        <authorList>
            <person name="Hidalgo-Ahumada C.A.P."/>
            <person name="Nobu M.K."/>
            <person name="Narihiro T."/>
            <person name="Tamaki H."/>
            <person name="Liu W.T."/>
            <person name="Kamagata Y."/>
            <person name="Stams A.J.M."/>
            <person name="Imachi H."/>
            <person name="Sousa D.Z."/>
        </authorList>
    </citation>
    <scope>NUCLEOTIDE SEQUENCE [LARGE SCALE GENOMIC DNA]</scope>
    <source>
        <strain evidence="8 9">MGP</strain>
    </source>
</reference>
<dbReference type="OrthoDB" id="9775764at2"/>
<comment type="caution">
    <text evidence="8">The sequence shown here is derived from an EMBL/GenBank/DDBJ whole genome shotgun (WGS) entry which is preliminary data.</text>
</comment>
<name>A0A4Y7RPU7_9FIRM</name>
<keyword evidence="9" id="KW-1185">Reference proteome</keyword>
<dbReference type="InterPro" id="IPR058240">
    <property type="entry name" value="rSAM_sf"/>
</dbReference>
<feature type="domain" description="Radical SAM core" evidence="7">
    <location>
        <begin position="51"/>
        <end position="278"/>
    </location>
</feature>
<evidence type="ECO:0000313" key="9">
    <source>
        <dbReference type="Proteomes" id="UP000297597"/>
    </source>
</evidence>
<dbReference type="InterPro" id="IPR024021">
    <property type="entry name" value="FeFe-hyd_HydE_rSAM"/>
</dbReference>
<dbReference type="EMBL" id="QFFZ01000022">
    <property type="protein sequence ID" value="TEB10692.1"/>
    <property type="molecule type" value="Genomic_DNA"/>
</dbReference>
<comment type="cofactor">
    <cofactor evidence="5">
        <name>[4Fe-4S] cluster</name>
        <dbReference type="ChEBI" id="CHEBI:49883"/>
    </cofactor>
    <text evidence="5">Binds 1 [4Fe-4S] cluster. The cluster is coordinated with 3 cysteines and an exchangeable S-adenosyl-L-methionine.</text>
</comment>
<dbReference type="PROSITE" id="PS51918">
    <property type="entry name" value="RADICAL_SAM"/>
    <property type="match status" value="1"/>
</dbReference>
<dbReference type="AlphaFoldDB" id="A0A4Y7RPU7"/>
<feature type="binding site" evidence="5">
    <location>
        <position position="72"/>
    </location>
    <ligand>
        <name>[4Fe-4S] cluster</name>
        <dbReference type="ChEBI" id="CHEBI:49883"/>
        <note>4Fe-4S-S-AdoMet</note>
    </ligand>
</feature>
<keyword evidence="3 5" id="KW-0408">Iron</keyword>
<organism evidence="8 9">
    <name type="scientific">Pelotomaculum propionicicum</name>
    <dbReference type="NCBI Taxonomy" id="258475"/>
    <lineage>
        <taxon>Bacteria</taxon>
        <taxon>Bacillati</taxon>
        <taxon>Bacillota</taxon>
        <taxon>Clostridia</taxon>
        <taxon>Eubacteriales</taxon>
        <taxon>Desulfotomaculaceae</taxon>
        <taxon>Pelotomaculum</taxon>
    </lineage>
</organism>
<sequence length="364" mass="39930">MRTDFTAALTRAGKSENLPREDLITLLGADADESKVLFRLADQVRLKYMGNGVHFRGIIEFSNYCSKNCFYCGLRRDNAGLTRYRMEAGEIIAGAREAARLGCRTVVLQSGEDSFYSAEILAGIIFRIKKELDLAVTLSLGDRSKQDYALLREAGADRCLLKHETCDAGLFSDLRPGTSLEGRITRLKWLRELGYQVGSGNMVGLPGQTIETLAGDIILMRDLEVEMAGIGPFIPNKQTPLANASGGTLEMTLKTLAVARIAMPWAHLPSTTSAASIHPSGRVKALKSGANVIMPNMTPQRYRESYCIYPGKLGTADTPAQSYNRAVMAVKDAGRCISEGYGHSLRYQKKYADKNGTWDLGREI</sequence>
<dbReference type="SFLD" id="SFLDG01060">
    <property type="entry name" value="BATS_domain_containing"/>
    <property type="match status" value="1"/>
</dbReference>
<keyword evidence="1 5" id="KW-0949">S-adenosyl-L-methionine</keyword>
<proteinExistence type="predicted"/>
<dbReference type="SMART" id="SM00729">
    <property type="entry name" value="Elp3"/>
    <property type="match status" value="1"/>
</dbReference>
<evidence type="ECO:0000256" key="2">
    <source>
        <dbReference type="ARBA" id="ARBA00022723"/>
    </source>
</evidence>
<keyword evidence="4 5" id="KW-0411">Iron-sulfur</keyword>
<evidence type="ECO:0000256" key="3">
    <source>
        <dbReference type="ARBA" id="ARBA00023004"/>
    </source>
</evidence>
<protein>
    <submittedName>
        <fullName evidence="8">(FeFe) hydrogenase maturase subunit HydE</fullName>
        <ecNumber evidence="8">1.8.-.-</ecNumber>
    </submittedName>
</protein>
<feature type="binding site" evidence="6">
    <location>
        <position position="164"/>
    </location>
    <ligand>
        <name>S-adenosyl-L-methionine</name>
        <dbReference type="ChEBI" id="CHEBI:59789"/>
    </ligand>
</feature>
<evidence type="ECO:0000259" key="7">
    <source>
        <dbReference type="PROSITE" id="PS51918"/>
    </source>
</evidence>
<keyword evidence="8" id="KW-0560">Oxidoreductase</keyword>
<dbReference type="SUPFAM" id="SSF102114">
    <property type="entry name" value="Radical SAM enzymes"/>
    <property type="match status" value="1"/>
</dbReference>
<dbReference type="SFLD" id="SFLDG01280">
    <property type="entry name" value="HydE/PylB-like"/>
    <property type="match status" value="1"/>
</dbReference>
<dbReference type="InterPro" id="IPR007197">
    <property type="entry name" value="rSAM"/>
</dbReference>
<dbReference type="NCBIfam" id="TIGR03956">
    <property type="entry name" value="rSAM_HydE"/>
    <property type="match status" value="1"/>
</dbReference>
<dbReference type="SFLD" id="SFLDG01082">
    <property type="entry name" value="B12-binding_domain_containing"/>
    <property type="match status" value="1"/>
</dbReference>
<dbReference type="Proteomes" id="UP000297597">
    <property type="component" value="Unassembled WGS sequence"/>
</dbReference>
<dbReference type="EC" id="1.8.-.-" evidence="8"/>
<dbReference type="InterPro" id="IPR034422">
    <property type="entry name" value="HydE/PylB-like"/>
</dbReference>
<keyword evidence="2" id="KW-0479">Metal-binding</keyword>
<dbReference type="GO" id="GO:0046872">
    <property type="term" value="F:metal ion binding"/>
    <property type="evidence" value="ECO:0007669"/>
    <property type="project" value="UniProtKB-KW"/>
</dbReference>
<dbReference type="Gene3D" id="3.20.20.70">
    <property type="entry name" value="Aldolase class I"/>
    <property type="match status" value="1"/>
</dbReference>
<dbReference type="PANTHER" id="PTHR43726">
    <property type="entry name" value="3-METHYLORNITHINE SYNTHASE"/>
    <property type="match status" value="1"/>
</dbReference>
<evidence type="ECO:0000256" key="5">
    <source>
        <dbReference type="PIRSR" id="PIRSR004762-1"/>
    </source>
</evidence>
<dbReference type="PANTHER" id="PTHR43726:SF1">
    <property type="entry name" value="BIOTIN SYNTHASE"/>
    <property type="match status" value="1"/>
</dbReference>
<dbReference type="GO" id="GO:0016491">
    <property type="term" value="F:oxidoreductase activity"/>
    <property type="evidence" value="ECO:0007669"/>
    <property type="project" value="UniProtKB-KW"/>
</dbReference>
<feature type="binding site" evidence="6">
    <location>
        <position position="175"/>
    </location>
    <ligand>
        <name>S-adenosyl-L-methionine</name>
        <dbReference type="ChEBI" id="CHEBI:59789"/>
    </ligand>
</feature>
<dbReference type="CDD" id="cd01335">
    <property type="entry name" value="Radical_SAM"/>
    <property type="match status" value="1"/>
</dbReference>
<dbReference type="RefSeq" id="WP_134213980.1">
    <property type="nucleotide sequence ID" value="NZ_QFFZ01000022.1"/>
</dbReference>
<feature type="binding site" evidence="5">
    <location>
        <position position="69"/>
    </location>
    <ligand>
        <name>[4Fe-4S] cluster</name>
        <dbReference type="ChEBI" id="CHEBI:49883"/>
        <note>4Fe-4S-S-AdoMet</note>
    </ligand>
</feature>
<evidence type="ECO:0000313" key="8">
    <source>
        <dbReference type="EMBL" id="TEB10692.1"/>
    </source>
</evidence>